<feature type="repeat" description="ANK" evidence="3">
    <location>
        <begin position="1103"/>
        <end position="1123"/>
    </location>
</feature>
<evidence type="ECO:0000256" key="2">
    <source>
        <dbReference type="ARBA" id="ARBA00023043"/>
    </source>
</evidence>
<feature type="repeat" description="ANK" evidence="3">
    <location>
        <begin position="960"/>
        <end position="992"/>
    </location>
</feature>
<evidence type="ECO:0000256" key="4">
    <source>
        <dbReference type="SAM" id="Coils"/>
    </source>
</evidence>
<dbReference type="InterPro" id="IPR041249">
    <property type="entry name" value="HEPN_DZIP3"/>
</dbReference>
<dbReference type="AlphaFoldDB" id="A0ABD3W043"/>
<keyword evidence="1" id="KW-0677">Repeat</keyword>
<evidence type="ECO:0000256" key="3">
    <source>
        <dbReference type="PROSITE-ProRule" id="PRU00023"/>
    </source>
</evidence>
<dbReference type="Pfam" id="PF18738">
    <property type="entry name" value="HEPN_DZIP3"/>
    <property type="match status" value="1"/>
</dbReference>
<dbReference type="PROSITE" id="PS50088">
    <property type="entry name" value="ANK_REPEAT"/>
    <property type="match status" value="8"/>
</dbReference>
<dbReference type="Gene3D" id="1.25.40.20">
    <property type="entry name" value="Ankyrin repeat-containing domain"/>
    <property type="match status" value="3"/>
</dbReference>
<keyword evidence="4" id="KW-0175">Coiled coil</keyword>
<feature type="repeat" description="ANK" evidence="3">
    <location>
        <begin position="993"/>
        <end position="1025"/>
    </location>
</feature>
<gene>
    <name evidence="7" type="ORF">ACJMK2_043440</name>
</gene>
<proteinExistence type="predicted"/>
<evidence type="ECO:0000256" key="1">
    <source>
        <dbReference type="ARBA" id="ARBA00022737"/>
    </source>
</evidence>
<reference evidence="7 8" key="1">
    <citation type="submission" date="2024-11" db="EMBL/GenBank/DDBJ databases">
        <title>Chromosome-level genome assembly of the freshwater bivalve Anodonta woodiana.</title>
        <authorList>
            <person name="Chen X."/>
        </authorList>
    </citation>
    <scope>NUCLEOTIDE SEQUENCE [LARGE SCALE GENOMIC DNA]</scope>
    <source>
        <strain evidence="7">MN2024</strain>
        <tissue evidence="7">Gills</tissue>
    </source>
</reference>
<evidence type="ECO:0000259" key="5">
    <source>
        <dbReference type="Pfam" id="PF18738"/>
    </source>
</evidence>
<dbReference type="PANTHER" id="PTHR24126:SF14">
    <property type="entry name" value="ANK_REP_REGION DOMAIN-CONTAINING PROTEIN"/>
    <property type="match status" value="1"/>
</dbReference>
<feature type="repeat" description="ANK" evidence="3">
    <location>
        <begin position="926"/>
        <end position="958"/>
    </location>
</feature>
<dbReference type="Pfam" id="PF20720">
    <property type="entry name" value="nSTAND3"/>
    <property type="match status" value="1"/>
</dbReference>
<dbReference type="SMART" id="SM00248">
    <property type="entry name" value="ANK"/>
    <property type="match status" value="12"/>
</dbReference>
<feature type="domain" description="DZIP3-like HEPN" evidence="5">
    <location>
        <begin position="46"/>
        <end position="165"/>
    </location>
</feature>
<organism evidence="7 8">
    <name type="scientific">Sinanodonta woodiana</name>
    <name type="common">Chinese pond mussel</name>
    <name type="synonym">Anodonta woodiana</name>
    <dbReference type="NCBI Taxonomy" id="1069815"/>
    <lineage>
        <taxon>Eukaryota</taxon>
        <taxon>Metazoa</taxon>
        <taxon>Spiralia</taxon>
        <taxon>Lophotrochozoa</taxon>
        <taxon>Mollusca</taxon>
        <taxon>Bivalvia</taxon>
        <taxon>Autobranchia</taxon>
        <taxon>Heteroconchia</taxon>
        <taxon>Palaeoheterodonta</taxon>
        <taxon>Unionida</taxon>
        <taxon>Unionoidea</taxon>
        <taxon>Unionidae</taxon>
        <taxon>Unioninae</taxon>
        <taxon>Sinanodonta</taxon>
    </lineage>
</organism>
<comment type="caution">
    <text evidence="7">The sequence shown here is derived from an EMBL/GenBank/DDBJ whole genome shotgun (WGS) entry which is preliminary data.</text>
</comment>
<evidence type="ECO:0008006" key="9">
    <source>
        <dbReference type="Google" id="ProtNLM"/>
    </source>
</evidence>
<dbReference type="PROSITE" id="PS50297">
    <property type="entry name" value="ANK_REP_REGION"/>
    <property type="match status" value="8"/>
</dbReference>
<dbReference type="SUPFAM" id="SSF52540">
    <property type="entry name" value="P-loop containing nucleoside triphosphate hydrolases"/>
    <property type="match status" value="1"/>
</dbReference>
<name>A0ABD3W043_SINWO</name>
<dbReference type="InterPro" id="IPR036770">
    <property type="entry name" value="Ankyrin_rpt-contain_sf"/>
</dbReference>
<sequence>MASAKPSKYVSTPETQNFARVCRLFVDLLRDVLWEALTKRILPDDLPEMVRNNKGKLVKGNMTEDQYQRICKLGGVNVSCEDFDISLLYILLKHLPKPQIQGSFKPKGSDDYPDEKNTQEMDDIERIRIKRNQLFAHTGKGSLSKSEFETFWTHMEAVVERFDHRLSTDLKSEMEVILKDDNFGEEYIEDFKKQQKYDLETRQLAIEAKQEAAKATKAAYKGLKKIKKQMDEAGRKIDKTSKKVDALQKEKKDAERKPNETLQIMLEKTREKVEDLKTEKAFFHETRVFNQAKDLLLNKTRAYTVFLSGNPGEGKTTAGHMLLLEMQDSTKRCLILNEPGDVRFVSPEHVDIIFVDDIFGNVCYDDHLYGLWKRQYEDLKRWKKSKKVSFIFTSRELILRECRSKLVREDFFDRDGFILLSSNELNEEEKAKILVKQLNRNKDLKEACPLKKEKDELAKCYKEFTSPFGFPLCCKVFSSSIVYLKQKSKFFSRPLKALEAGIQELWESNENKPMFIALAAVWMSNEKEENVELDSLHRRIQVQKRLSLSKFDAKQLDTVASNLNVHLARTFSIDELFEKLNGVYLIHHKQSTWQPEGYAFSHEVIEEAFGRVLAWKRPSTAVQYGSIEFLVNNTSTITTTGTYDEMSSMDDQESLKISIAKSDFDNLFHRLMKSLNNLNDEFVAVHHDAFEDSNFLNFFLAKFSGTQELEELIVKKTGFAWGFTKTSFLTEALEQNVPKVELVIRILEAKLLDKIDDQRWVQEQKQSMFSAACRLGSYQLYKLLIQESVTITSDAFIRATSTGNRDIVEDLFERAGLEQNRNTYDKCLALASQGGFMELVEFFVEKGANLDTESPPNKETPLYQAIANKREDIALFLIAKGADVEKIPTTKIQNTCLHVACQLGQTRVVDALLNSGDIRIDIKNKNGVTPLQFALSFKCEEAAKLLIDKGCDVNFRSGRLDKTPLHISSEMGLLELVCILLKKGADLTAKDKKGHSPMHYASMKGHKHIVDMLIKENADQAESRSLNHRRKTDTNGLAPIHYAARGGRVDVVRSLIESGVDTDLPDMFGRSPLYLAARFGHQNVVTELLRVENVDVNYKEKKYGFTPLHIATERRHASVVEILCQHRDIRVNLSDKIGRTPLHIAAANGDKHIMKHLLTFQSDPRCVTDNLDTPLHLVKNAGVAAMLIAKDNSIINLKNKDDETPLHIANKKGWDILKVFEEYTKEIEVDQS</sequence>
<keyword evidence="8" id="KW-1185">Reference proteome</keyword>
<dbReference type="Pfam" id="PF12796">
    <property type="entry name" value="Ank_2"/>
    <property type="match status" value="5"/>
</dbReference>
<evidence type="ECO:0000313" key="7">
    <source>
        <dbReference type="EMBL" id="KAL3866107.1"/>
    </source>
</evidence>
<feature type="coiled-coil region" evidence="4">
    <location>
        <begin position="223"/>
        <end position="286"/>
    </location>
</feature>
<evidence type="ECO:0000259" key="6">
    <source>
        <dbReference type="Pfam" id="PF20720"/>
    </source>
</evidence>
<dbReference type="PANTHER" id="PTHR24126">
    <property type="entry name" value="ANKYRIN REPEAT, PH AND SEC7 DOMAIN CONTAINING PROTEIN SECG-RELATED"/>
    <property type="match status" value="1"/>
</dbReference>
<dbReference type="EMBL" id="JBJQND010000009">
    <property type="protein sequence ID" value="KAL3866107.1"/>
    <property type="molecule type" value="Genomic_DNA"/>
</dbReference>
<dbReference type="Proteomes" id="UP001634394">
    <property type="component" value="Unassembled WGS sequence"/>
</dbReference>
<dbReference type="InterPro" id="IPR027417">
    <property type="entry name" value="P-loop_NTPase"/>
</dbReference>
<dbReference type="InterPro" id="IPR002110">
    <property type="entry name" value="Ankyrin_rpt"/>
</dbReference>
<feature type="repeat" description="ANK" evidence="3">
    <location>
        <begin position="1068"/>
        <end position="1101"/>
    </location>
</feature>
<protein>
    <recommendedName>
        <fullName evidence="9">DZIP3-like HEPN domain-containing protein</fullName>
    </recommendedName>
</protein>
<dbReference type="InterPro" id="IPR049050">
    <property type="entry name" value="nSTAND3"/>
</dbReference>
<evidence type="ECO:0000313" key="8">
    <source>
        <dbReference type="Proteomes" id="UP001634394"/>
    </source>
</evidence>
<dbReference type="SUPFAM" id="SSF48403">
    <property type="entry name" value="Ankyrin repeat"/>
    <property type="match status" value="2"/>
</dbReference>
<feature type="domain" description="Novel STAND NTPase 3" evidence="6">
    <location>
        <begin position="283"/>
        <end position="439"/>
    </location>
</feature>
<feature type="repeat" description="ANK" evidence="3">
    <location>
        <begin position="1137"/>
        <end position="1169"/>
    </location>
</feature>
<accession>A0ABD3W043</accession>
<feature type="repeat" description="ANK" evidence="3">
    <location>
        <begin position="857"/>
        <end position="889"/>
    </location>
</feature>
<feature type="repeat" description="ANK" evidence="3">
    <location>
        <begin position="1035"/>
        <end position="1067"/>
    </location>
</feature>
<keyword evidence="2 3" id="KW-0040">ANK repeat</keyword>